<evidence type="ECO:0000256" key="1">
    <source>
        <dbReference type="SAM" id="MobiDB-lite"/>
    </source>
</evidence>
<evidence type="ECO:0000313" key="3">
    <source>
        <dbReference type="Proteomes" id="UP001497497"/>
    </source>
</evidence>
<protein>
    <submittedName>
        <fullName evidence="2">Uncharacterized protein</fullName>
    </submittedName>
</protein>
<feature type="non-terminal residue" evidence="2">
    <location>
        <position position="1"/>
    </location>
</feature>
<reference evidence="2 3" key="1">
    <citation type="submission" date="2024-04" db="EMBL/GenBank/DDBJ databases">
        <authorList>
            <consortium name="Genoscope - CEA"/>
            <person name="William W."/>
        </authorList>
    </citation>
    <scope>NUCLEOTIDE SEQUENCE [LARGE SCALE GENOMIC DNA]</scope>
</reference>
<proteinExistence type="predicted"/>
<feature type="region of interest" description="Disordered" evidence="1">
    <location>
        <begin position="1"/>
        <end position="38"/>
    </location>
</feature>
<name>A0AAV2IFX1_LYMST</name>
<accession>A0AAV2IFX1</accession>
<evidence type="ECO:0000313" key="2">
    <source>
        <dbReference type="EMBL" id="CAL1545938.1"/>
    </source>
</evidence>
<comment type="caution">
    <text evidence="2">The sequence shown here is derived from an EMBL/GenBank/DDBJ whole genome shotgun (WGS) entry which is preliminary data.</text>
</comment>
<feature type="non-terminal residue" evidence="2">
    <location>
        <position position="114"/>
    </location>
</feature>
<feature type="compositionally biased region" description="Polar residues" evidence="1">
    <location>
        <begin position="10"/>
        <end position="27"/>
    </location>
</feature>
<feature type="region of interest" description="Disordered" evidence="1">
    <location>
        <begin position="87"/>
        <end position="114"/>
    </location>
</feature>
<keyword evidence="3" id="KW-1185">Reference proteome</keyword>
<sequence>QAKAKDTAPKDTSVSADGSENTLTNSSGDEKYKEPPSEAALRQTLAYLNYVKTGTRLKFPENDIQMIKYLSTSEPTLFPVGTPSALRQAAKKTKAQNWRSTAPPWNEKGSHAKL</sequence>
<dbReference type="Proteomes" id="UP001497497">
    <property type="component" value="Unassembled WGS sequence"/>
</dbReference>
<gene>
    <name evidence="2" type="ORF">GSLYS_00019315001</name>
</gene>
<dbReference type="EMBL" id="CAXITT010000752">
    <property type="protein sequence ID" value="CAL1545938.1"/>
    <property type="molecule type" value="Genomic_DNA"/>
</dbReference>
<organism evidence="2 3">
    <name type="scientific">Lymnaea stagnalis</name>
    <name type="common">Great pond snail</name>
    <name type="synonym">Helix stagnalis</name>
    <dbReference type="NCBI Taxonomy" id="6523"/>
    <lineage>
        <taxon>Eukaryota</taxon>
        <taxon>Metazoa</taxon>
        <taxon>Spiralia</taxon>
        <taxon>Lophotrochozoa</taxon>
        <taxon>Mollusca</taxon>
        <taxon>Gastropoda</taxon>
        <taxon>Heterobranchia</taxon>
        <taxon>Euthyneura</taxon>
        <taxon>Panpulmonata</taxon>
        <taxon>Hygrophila</taxon>
        <taxon>Lymnaeoidea</taxon>
        <taxon>Lymnaeidae</taxon>
        <taxon>Lymnaea</taxon>
    </lineage>
</organism>
<dbReference type="AlphaFoldDB" id="A0AAV2IFX1"/>